<feature type="compositionally biased region" description="Low complexity" evidence="1">
    <location>
        <begin position="53"/>
        <end position="69"/>
    </location>
</feature>
<evidence type="ECO:0000313" key="2">
    <source>
        <dbReference type="EMBL" id="KAJ7725780.1"/>
    </source>
</evidence>
<evidence type="ECO:0000256" key="1">
    <source>
        <dbReference type="SAM" id="MobiDB-lite"/>
    </source>
</evidence>
<dbReference type="Proteomes" id="UP001215598">
    <property type="component" value="Unassembled WGS sequence"/>
</dbReference>
<name>A0AAD7HQ44_9AGAR</name>
<gene>
    <name evidence="2" type="ORF">B0H16DRAFT_1894998</name>
</gene>
<proteinExistence type="predicted"/>
<comment type="caution">
    <text evidence="2">The sequence shown here is derived from an EMBL/GenBank/DDBJ whole genome shotgun (WGS) entry which is preliminary data.</text>
</comment>
<feature type="region of interest" description="Disordered" evidence="1">
    <location>
        <begin position="36"/>
        <end position="83"/>
    </location>
</feature>
<keyword evidence="3" id="KW-1185">Reference proteome</keyword>
<dbReference type="EMBL" id="JARKIB010000191">
    <property type="protein sequence ID" value="KAJ7725780.1"/>
    <property type="molecule type" value="Genomic_DNA"/>
</dbReference>
<protein>
    <submittedName>
        <fullName evidence="2">Uncharacterized protein</fullName>
    </submittedName>
</protein>
<evidence type="ECO:0000313" key="3">
    <source>
        <dbReference type="Proteomes" id="UP001215598"/>
    </source>
</evidence>
<sequence length="123" mass="13247">MLWSRHLEKSAVHQLLGHATTFLIPTLLPAAVCVESDNQQDMEPEDSEPYLNTLDSDTTITTTDTEAAGPTPPPPTNNKICSGSPVPPCRIREAVVISARHVARPAVYLKHAVGGWNSGLAPR</sequence>
<reference evidence="2" key="1">
    <citation type="submission" date="2023-03" db="EMBL/GenBank/DDBJ databases">
        <title>Massive genome expansion in bonnet fungi (Mycena s.s.) driven by repeated elements and novel gene families across ecological guilds.</title>
        <authorList>
            <consortium name="Lawrence Berkeley National Laboratory"/>
            <person name="Harder C.B."/>
            <person name="Miyauchi S."/>
            <person name="Viragh M."/>
            <person name="Kuo A."/>
            <person name="Thoen E."/>
            <person name="Andreopoulos B."/>
            <person name="Lu D."/>
            <person name="Skrede I."/>
            <person name="Drula E."/>
            <person name="Henrissat B."/>
            <person name="Morin E."/>
            <person name="Kohler A."/>
            <person name="Barry K."/>
            <person name="LaButti K."/>
            <person name="Morin E."/>
            <person name="Salamov A."/>
            <person name="Lipzen A."/>
            <person name="Mereny Z."/>
            <person name="Hegedus B."/>
            <person name="Baldrian P."/>
            <person name="Stursova M."/>
            <person name="Weitz H."/>
            <person name="Taylor A."/>
            <person name="Grigoriev I.V."/>
            <person name="Nagy L.G."/>
            <person name="Martin F."/>
            <person name="Kauserud H."/>
        </authorList>
    </citation>
    <scope>NUCLEOTIDE SEQUENCE</scope>
    <source>
        <strain evidence="2">CBHHK182m</strain>
    </source>
</reference>
<organism evidence="2 3">
    <name type="scientific">Mycena metata</name>
    <dbReference type="NCBI Taxonomy" id="1033252"/>
    <lineage>
        <taxon>Eukaryota</taxon>
        <taxon>Fungi</taxon>
        <taxon>Dikarya</taxon>
        <taxon>Basidiomycota</taxon>
        <taxon>Agaricomycotina</taxon>
        <taxon>Agaricomycetes</taxon>
        <taxon>Agaricomycetidae</taxon>
        <taxon>Agaricales</taxon>
        <taxon>Marasmiineae</taxon>
        <taxon>Mycenaceae</taxon>
        <taxon>Mycena</taxon>
    </lineage>
</organism>
<accession>A0AAD7HQ44</accession>
<dbReference type="AlphaFoldDB" id="A0AAD7HQ44"/>
<feature type="compositionally biased region" description="Acidic residues" evidence="1">
    <location>
        <begin position="38"/>
        <end position="48"/>
    </location>
</feature>